<dbReference type="EMBL" id="JAQQWP010000007">
    <property type="protein sequence ID" value="KAK8109569.1"/>
    <property type="molecule type" value="Genomic_DNA"/>
</dbReference>
<dbReference type="Proteomes" id="UP001392437">
    <property type="component" value="Unassembled WGS sequence"/>
</dbReference>
<protein>
    <recommendedName>
        <fullName evidence="4">Tetratricopeptide repeat-containing protein</fullName>
    </recommendedName>
</protein>
<feature type="compositionally biased region" description="Polar residues" evidence="1">
    <location>
        <begin position="344"/>
        <end position="359"/>
    </location>
</feature>
<gene>
    <name evidence="2" type="ORF">PG999_007706</name>
</gene>
<dbReference type="PANTHER" id="PTHR46082">
    <property type="entry name" value="ATP/GTP-BINDING PROTEIN-RELATED"/>
    <property type="match status" value="1"/>
</dbReference>
<dbReference type="PANTHER" id="PTHR46082:SF11">
    <property type="entry name" value="AAA+ ATPASE DOMAIN-CONTAINING PROTEIN-RELATED"/>
    <property type="match status" value="1"/>
</dbReference>
<accession>A0AAW0QSU4</accession>
<reference evidence="2 3" key="1">
    <citation type="submission" date="2023-01" db="EMBL/GenBank/DDBJ databases">
        <title>Analysis of 21 Apiospora genomes using comparative genomics revels a genus with tremendous synthesis potential of carbohydrate active enzymes and secondary metabolites.</title>
        <authorList>
            <person name="Sorensen T."/>
        </authorList>
    </citation>
    <scope>NUCLEOTIDE SEQUENCE [LARGE SCALE GENOMIC DNA]</scope>
    <source>
        <strain evidence="2 3">CBS 117206</strain>
    </source>
</reference>
<dbReference type="Gene3D" id="1.25.40.10">
    <property type="entry name" value="Tetratricopeptide repeat domain"/>
    <property type="match status" value="2"/>
</dbReference>
<proteinExistence type="predicted"/>
<name>A0AAW0QSU4_9PEZI</name>
<organism evidence="2 3">
    <name type="scientific">Apiospora kogelbergensis</name>
    <dbReference type="NCBI Taxonomy" id="1337665"/>
    <lineage>
        <taxon>Eukaryota</taxon>
        <taxon>Fungi</taxon>
        <taxon>Dikarya</taxon>
        <taxon>Ascomycota</taxon>
        <taxon>Pezizomycotina</taxon>
        <taxon>Sordariomycetes</taxon>
        <taxon>Xylariomycetidae</taxon>
        <taxon>Amphisphaeriales</taxon>
        <taxon>Apiosporaceae</taxon>
        <taxon>Apiospora</taxon>
    </lineage>
</organism>
<feature type="region of interest" description="Disordered" evidence="1">
    <location>
        <begin position="293"/>
        <end position="359"/>
    </location>
</feature>
<evidence type="ECO:0000256" key="1">
    <source>
        <dbReference type="SAM" id="MobiDB-lite"/>
    </source>
</evidence>
<comment type="caution">
    <text evidence="2">The sequence shown here is derived from an EMBL/GenBank/DDBJ whole genome shotgun (WGS) entry which is preliminary data.</text>
</comment>
<evidence type="ECO:0008006" key="4">
    <source>
        <dbReference type="Google" id="ProtNLM"/>
    </source>
</evidence>
<evidence type="ECO:0000313" key="3">
    <source>
        <dbReference type="Proteomes" id="UP001392437"/>
    </source>
</evidence>
<keyword evidence="3" id="KW-1185">Reference proteome</keyword>
<dbReference type="InterPro" id="IPR053137">
    <property type="entry name" value="NLR-like"/>
</dbReference>
<dbReference type="AlphaFoldDB" id="A0AAW0QSU4"/>
<sequence>MALKSKKREVTTIHPTPASLYAFERVRQATPRQYILIIVDPFASNQLDAYGDDLKSLCMESLGVHGDIYRFCFHPRGLFRGASSAVQTLSDKLVQELKEISPWAESEVELSNDQSNDRQMLLQSNVPLVFLVHSIAAWVVKSALSQKEYPGHLVGTQAIFQIDVPLSTDDKNYRTAARQWNTLHKKSKKNSSDPSTRDLFKLSKTTRWGPFGGEDKFKQSLENIELAFSELRNLSSTRAERSQWKRPELIEVVTEQLWYQGEPIDLMKQRKDQIRDTIKEIVADAINTLELSTSTSGSVARTDQKPEHHPESLDPITGSLKHSPPGEPSFSTPKQHLESGLDAQATTPSTSQAKAHFSNGTTTGAKIGTLIDYGNSFLNNGEFLMANEAFQNCRKLLGDAQSSIKSRCVIYVRIQLALIKMSLASYEDARGEFEQIRVDHKCSSFPEEDFDVNHGLAICSLYLGRHKDAETRFRELLELATSDQSTNTNLVDIRRDLGFAIASQGRYVEAQKHIEDAQKQIEGVATPMTTSNDMLDNRDADVSLMALSGDRSLKGMRYATSQDMHMLNLTRAQIEYAWGNFERALEFIEEAYEGFKSHLGTRHQTTLECASFHALLLAYNYRVTEGRSACYLALETMRSELEPSHPYIIEALGHLAQIYHMQFRLTSSTYTGQVHVKTAKEVLGTKNPQSLKSRYLLAEILLACGDYASAVKELKETTEESRSLYTNTHPETLRYQSTLALAMYHSGKLDQAYRLAMEVLQKVELYTYNTKVNPISRRDFFSPVGNHGNKDEKRLDVVIQALTEGPDNGIIHPSLVMALLVLALIGNRKANELELANARRIFQVLRTSIKPQMRSIPLLALNYEIDLAWLGQSGGHNRFSDAARELEQIQYSQWSSWHTMNACTASARRELIASQCALAEWENPELHPGHILGRGYKSWSERNRVDLLKGLSLRERSQIVVQELSQEILTTHEHQLGRCHPETVKSLIWLFTLKSCLGVDETVLISLLDDGLKRLRQVSARNERLAESLQLEHKFVIVIIHLRLAATMPNFARKALEILRGINDTIAQLPKIDGSLTPSKDDLADLEDLVKSDIKRVLDIVKSVQRCRSHDRDKSLLRSGVIS</sequence>
<evidence type="ECO:0000313" key="2">
    <source>
        <dbReference type="EMBL" id="KAK8109569.1"/>
    </source>
</evidence>
<dbReference type="SUPFAM" id="SSF48452">
    <property type="entry name" value="TPR-like"/>
    <property type="match status" value="1"/>
</dbReference>
<feature type="compositionally biased region" description="Basic and acidic residues" evidence="1">
    <location>
        <begin position="302"/>
        <end position="312"/>
    </location>
</feature>
<dbReference type="InterPro" id="IPR011990">
    <property type="entry name" value="TPR-like_helical_dom_sf"/>
</dbReference>